<keyword evidence="1" id="KW-0732">Signal</keyword>
<organism evidence="2 3">
    <name type="scientific">Exserohilum turcicum (strain 28A)</name>
    <name type="common">Northern leaf blight fungus</name>
    <name type="synonym">Setosphaeria turcica</name>
    <dbReference type="NCBI Taxonomy" id="671987"/>
    <lineage>
        <taxon>Eukaryota</taxon>
        <taxon>Fungi</taxon>
        <taxon>Dikarya</taxon>
        <taxon>Ascomycota</taxon>
        <taxon>Pezizomycotina</taxon>
        <taxon>Dothideomycetes</taxon>
        <taxon>Pleosporomycetidae</taxon>
        <taxon>Pleosporales</taxon>
        <taxon>Pleosporineae</taxon>
        <taxon>Pleosporaceae</taxon>
        <taxon>Exserohilum</taxon>
    </lineage>
</organism>
<evidence type="ECO:0000313" key="3">
    <source>
        <dbReference type="Proteomes" id="UP000016935"/>
    </source>
</evidence>
<dbReference type="GeneID" id="19401865"/>
<protein>
    <submittedName>
        <fullName evidence="2">Uncharacterized protein</fullName>
    </submittedName>
</protein>
<evidence type="ECO:0000313" key="2">
    <source>
        <dbReference type="EMBL" id="EOA81549.1"/>
    </source>
</evidence>
<reference evidence="2 3" key="2">
    <citation type="journal article" date="2013" name="PLoS Genet.">
        <title>Comparative genome structure, secondary metabolite, and effector coding capacity across Cochliobolus pathogens.</title>
        <authorList>
            <person name="Condon B.J."/>
            <person name="Leng Y."/>
            <person name="Wu D."/>
            <person name="Bushley K.E."/>
            <person name="Ohm R.A."/>
            <person name="Otillar R."/>
            <person name="Martin J."/>
            <person name="Schackwitz W."/>
            <person name="Grimwood J."/>
            <person name="MohdZainudin N."/>
            <person name="Xue C."/>
            <person name="Wang R."/>
            <person name="Manning V.A."/>
            <person name="Dhillon B."/>
            <person name="Tu Z.J."/>
            <person name="Steffenson B.J."/>
            <person name="Salamov A."/>
            <person name="Sun H."/>
            <person name="Lowry S."/>
            <person name="LaButti K."/>
            <person name="Han J."/>
            <person name="Copeland A."/>
            <person name="Lindquist E."/>
            <person name="Barry K."/>
            <person name="Schmutz J."/>
            <person name="Baker S.E."/>
            <person name="Ciuffetti L.M."/>
            <person name="Grigoriev I.V."/>
            <person name="Zhong S."/>
            <person name="Turgeon B.G."/>
        </authorList>
    </citation>
    <scope>NUCLEOTIDE SEQUENCE [LARGE SCALE GENOMIC DNA]</scope>
    <source>
        <strain evidence="3">28A</strain>
    </source>
</reference>
<proteinExistence type="predicted"/>
<evidence type="ECO:0000256" key="1">
    <source>
        <dbReference type="SAM" id="SignalP"/>
    </source>
</evidence>
<feature type="chain" id="PRO_5004353735" evidence="1">
    <location>
        <begin position="22"/>
        <end position="869"/>
    </location>
</feature>
<dbReference type="OrthoDB" id="4824296at2759"/>
<dbReference type="AlphaFoldDB" id="R0JVN7"/>
<keyword evidence="3" id="KW-1185">Reference proteome</keyword>
<sequence length="869" mass="95006">MFTKAGRYLLLGIGLPAIVHGAAVDWGFGTPFALVGAKKAPCPDTLDLALKDSATYRPVVANREETASRLDLFFFTNGWDLIFNQTTGIRLLEVDPNVDYCWASASAGPSLDNCNTTAPGQKFYALAPNLQLPQFSLYIDRSSVVQPPDAGKPLVTGAAHAEGEFCAYLNSTGQLLKRPLDLAASWLAPNQVTNLTSTSINTALIQSPVDIPQCNWAKGNDTYSTIQSLGSMDCVLSQAYSNAPADCISKPDSLGCVMHYFPAFCLDLPTVRDNSDAQIEDCIRRIGSGPCVANPNGAACASNLFAGIKYVGDGGSSSGSAQSRRGLSSTLSRIWQQVDKAEEDFYLGKNLPQPEAAVNSGIDIYNFGVRALNYYTGVHSTEWRSTCIGVTYFEKLFDKTAAANMRESCNAMFNRTMKESALIEYNGPIEQAGHIFFEIANWLLLINDVKAAVQAIGAVDWLVAKFEVTASTISSRVKGYMLEATENGRTVQIFRDAGDGTPQVLGHKDDVGALVKSIEESVLRAFKDSTIARNASLLEIQSAKVSRVCYPPSVAQGRYRWFNSDNIPEPLPEQLEMTEYYKSDVVRVKKRPIKWKPELTTVDEEFWPVLGDIVYYDEEDKELVKGGTKLLTPVFNGPDAVDQVDEVAMFPKQMLNAINKNHPEALSEALNEGLGLTPAEYDSVSAWLTRNEYVEELPQAMRKIPSVDVAWFYHGRSYDARIVDMLENRKPGIVSGSGTGYTVADLIYPQENWVVDTMPGTLALDRAQAGTSQIIYAIHSESARIVGPVVGLDSKEALITGSEAGKFELVGQQDVKFEGVSESGKPPRNHYGPWTIYYFAETGYEPVANEGEIMDAIDAAFTKHGIQDT</sequence>
<dbReference type="RefSeq" id="XP_008030978.1">
    <property type="nucleotide sequence ID" value="XM_008032787.1"/>
</dbReference>
<reference evidence="2 3" key="1">
    <citation type="journal article" date="2012" name="PLoS Pathog.">
        <title>Diverse lifestyles and strategies of plant pathogenesis encoded in the genomes of eighteen Dothideomycetes fungi.</title>
        <authorList>
            <person name="Ohm R.A."/>
            <person name="Feau N."/>
            <person name="Henrissat B."/>
            <person name="Schoch C.L."/>
            <person name="Horwitz B.A."/>
            <person name="Barry K.W."/>
            <person name="Condon B.J."/>
            <person name="Copeland A.C."/>
            <person name="Dhillon B."/>
            <person name="Glaser F."/>
            <person name="Hesse C.N."/>
            <person name="Kosti I."/>
            <person name="LaButti K."/>
            <person name="Lindquist E.A."/>
            <person name="Lucas S."/>
            <person name="Salamov A.A."/>
            <person name="Bradshaw R.E."/>
            <person name="Ciuffetti L."/>
            <person name="Hamelin R.C."/>
            <person name="Kema G.H.J."/>
            <person name="Lawrence C."/>
            <person name="Scott J.A."/>
            <person name="Spatafora J.W."/>
            <person name="Turgeon B.G."/>
            <person name="de Wit P.J.G.M."/>
            <person name="Zhong S."/>
            <person name="Goodwin S.B."/>
            <person name="Grigoriev I.V."/>
        </authorList>
    </citation>
    <scope>NUCLEOTIDE SEQUENCE [LARGE SCALE GENOMIC DNA]</scope>
    <source>
        <strain evidence="3">28A</strain>
    </source>
</reference>
<feature type="signal peptide" evidence="1">
    <location>
        <begin position="1"/>
        <end position="21"/>
    </location>
</feature>
<dbReference type="Proteomes" id="UP000016935">
    <property type="component" value="Unassembled WGS sequence"/>
</dbReference>
<name>R0JVN7_EXST2</name>
<dbReference type="EMBL" id="KB908866">
    <property type="protein sequence ID" value="EOA81549.1"/>
    <property type="molecule type" value="Genomic_DNA"/>
</dbReference>
<dbReference type="HOGENOM" id="CLU_346180_0_0_1"/>
<accession>R0JVN7</accession>
<gene>
    <name evidence="2" type="ORF">SETTUDRAFT_181727</name>
</gene>